<dbReference type="Pfam" id="PF20154">
    <property type="entry name" value="LNT_N"/>
    <property type="match status" value="1"/>
</dbReference>
<evidence type="ECO:0000256" key="5">
    <source>
        <dbReference type="ARBA" id="ARBA00022692"/>
    </source>
</evidence>
<evidence type="ECO:0000313" key="12">
    <source>
        <dbReference type="Proteomes" id="UP000537592"/>
    </source>
</evidence>
<feature type="transmembrane region" description="Helical" evidence="9">
    <location>
        <begin position="143"/>
        <end position="161"/>
    </location>
</feature>
<dbReference type="InterPro" id="IPR003010">
    <property type="entry name" value="C-N_Hydrolase"/>
</dbReference>
<keyword evidence="3 9" id="KW-1003">Cell membrane</keyword>
<dbReference type="AlphaFoldDB" id="A0A7W5Z6Q8"/>
<dbReference type="SUPFAM" id="SSF56317">
    <property type="entry name" value="Carbon-nitrogen hydrolase"/>
    <property type="match status" value="1"/>
</dbReference>
<dbReference type="Gene3D" id="3.60.110.10">
    <property type="entry name" value="Carbon-nitrogen hydrolase"/>
    <property type="match status" value="1"/>
</dbReference>
<dbReference type="RefSeq" id="WP_246375055.1">
    <property type="nucleotide sequence ID" value="NZ_JACICC010000010.1"/>
</dbReference>
<feature type="transmembrane region" description="Helical" evidence="9">
    <location>
        <begin position="46"/>
        <end position="65"/>
    </location>
</feature>
<name>A0A7W5Z6Q8_9HYPH</name>
<keyword evidence="5 9" id="KW-0812">Transmembrane</keyword>
<comment type="caution">
    <text evidence="11">The sequence shown here is derived from an EMBL/GenBank/DDBJ whole genome shotgun (WGS) entry which is preliminary data.</text>
</comment>
<evidence type="ECO:0000256" key="4">
    <source>
        <dbReference type="ARBA" id="ARBA00022679"/>
    </source>
</evidence>
<dbReference type="InterPro" id="IPR004563">
    <property type="entry name" value="Apolipo_AcylTrfase"/>
</dbReference>
<dbReference type="EC" id="2.3.1.269" evidence="9"/>
<evidence type="ECO:0000256" key="7">
    <source>
        <dbReference type="ARBA" id="ARBA00023136"/>
    </source>
</evidence>
<evidence type="ECO:0000313" key="11">
    <source>
        <dbReference type="EMBL" id="MBB3811004.1"/>
    </source>
</evidence>
<protein>
    <recommendedName>
        <fullName evidence="9">Apolipoprotein N-acyltransferase</fullName>
        <shortName evidence="9">ALP N-acyltransferase</shortName>
        <ecNumber evidence="9">2.3.1.269</ecNumber>
    </recommendedName>
</protein>
<dbReference type="CDD" id="cd07571">
    <property type="entry name" value="ALP_N-acyl_transferase"/>
    <property type="match status" value="1"/>
</dbReference>
<dbReference type="NCBIfam" id="TIGR00546">
    <property type="entry name" value="lnt"/>
    <property type="match status" value="1"/>
</dbReference>
<dbReference type="PANTHER" id="PTHR38686:SF1">
    <property type="entry name" value="APOLIPOPROTEIN N-ACYLTRANSFERASE"/>
    <property type="match status" value="1"/>
</dbReference>
<dbReference type="Proteomes" id="UP000537592">
    <property type="component" value="Unassembled WGS sequence"/>
</dbReference>
<reference evidence="11 12" key="1">
    <citation type="submission" date="2020-08" db="EMBL/GenBank/DDBJ databases">
        <title>Genomic Encyclopedia of Type Strains, Phase IV (KMG-IV): sequencing the most valuable type-strain genomes for metagenomic binning, comparative biology and taxonomic classification.</title>
        <authorList>
            <person name="Goeker M."/>
        </authorList>
    </citation>
    <scope>NUCLEOTIDE SEQUENCE [LARGE SCALE GENOMIC DNA]</scope>
    <source>
        <strain evidence="11 12">DSM 28760</strain>
    </source>
</reference>
<comment type="subcellular location">
    <subcellularLocation>
        <location evidence="1 9">Cell membrane</location>
        <topology evidence="1 9">Multi-pass membrane protein</topology>
    </subcellularLocation>
</comment>
<organism evidence="11 12">
    <name type="scientific">Pseudochelatococcus contaminans</name>
    <dbReference type="NCBI Taxonomy" id="1538103"/>
    <lineage>
        <taxon>Bacteria</taxon>
        <taxon>Pseudomonadati</taxon>
        <taxon>Pseudomonadota</taxon>
        <taxon>Alphaproteobacteria</taxon>
        <taxon>Hyphomicrobiales</taxon>
        <taxon>Chelatococcaceae</taxon>
        <taxon>Pseudochelatococcus</taxon>
    </lineage>
</organism>
<evidence type="ECO:0000256" key="1">
    <source>
        <dbReference type="ARBA" id="ARBA00004651"/>
    </source>
</evidence>
<comment type="similarity">
    <text evidence="2 9">Belongs to the CN hydrolase family. Apolipoprotein N-acyltransferase subfamily.</text>
</comment>
<comment type="catalytic activity">
    <reaction evidence="9">
        <text>N-terminal S-1,2-diacyl-sn-glyceryl-L-cysteinyl-[lipoprotein] + a glycerophospholipid = N-acyl-S-1,2-diacyl-sn-glyceryl-L-cysteinyl-[lipoprotein] + a 2-acyl-sn-glycero-3-phospholipid + H(+)</text>
        <dbReference type="Rhea" id="RHEA:48228"/>
        <dbReference type="Rhea" id="RHEA-COMP:14681"/>
        <dbReference type="Rhea" id="RHEA-COMP:14684"/>
        <dbReference type="ChEBI" id="CHEBI:15378"/>
        <dbReference type="ChEBI" id="CHEBI:136912"/>
        <dbReference type="ChEBI" id="CHEBI:140656"/>
        <dbReference type="ChEBI" id="CHEBI:140657"/>
        <dbReference type="ChEBI" id="CHEBI:140660"/>
        <dbReference type="EC" id="2.3.1.269"/>
    </reaction>
</comment>
<comment type="function">
    <text evidence="9">Catalyzes the phospholipid dependent N-acylation of the N-terminal cysteine of apolipoprotein, the last step in lipoprotein maturation.</text>
</comment>
<dbReference type="InterPro" id="IPR036526">
    <property type="entry name" value="C-N_Hydrolase_sf"/>
</dbReference>
<dbReference type="UniPathway" id="UPA00666"/>
<dbReference type="PANTHER" id="PTHR38686">
    <property type="entry name" value="APOLIPOPROTEIN N-ACYLTRANSFERASE"/>
    <property type="match status" value="1"/>
</dbReference>
<dbReference type="GO" id="GO:0042158">
    <property type="term" value="P:lipoprotein biosynthetic process"/>
    <property type="evidence" value="ECO:0007669"/>
    <property type="project" value="UniProtKB-UniRule"/>
</dbReference>
<feature type="transmembrane region" description="Helical" evidence="9">
    <location>
        <begin position="109"/>
        <end position="131"/>
    </location>
</feature>
<keyword evidence="6 9" id="KW-1133">Transmembrane helix</keyword>
<evidence type="ECO:0000256" key="8">
    <source>
        <dbReference type="ARBA" id="ARBA00023315"/>
    </source>
</evidence>
<evidence type="ECO:0000256" key="6">
    <source>
        <dbReference type="ARBA" id="ARBA00022989"/>
    </source>
</evidence>
<comment type="pathway">
    <text evidence="9">Protein modification; lipoprotein biosynthesis (N-acyl transfer).</text>
</comment>
<keyword evidence="4 9" id="KW-0808">Transferase</keyword>
<dbReference type="InterPro" id="IPR045378">
    <property type="entry name" value="LNT_N"/>
</dbReference>
<evidence type="ECO:0000256" key="9">
    <source>
        <dbReference type="HAMAP-Rule" id="MF_01148"/>
    </source>
</evidence>
<feature type="transmembrane region" description="Helical" evidence="9">
    <location>
        <begin position="218"/>
        <end position="237"/>
    </location>
</feature>
<feature type="transmembrane region" description="Helical" evidence="9">
    <location>
        <begin position="21"/>
        <end position="40"/>
    </location>
</feature>
<dbReference type="EMBL" id="JACICC010000010">
    <property type="protein sequence ID" value="MBB3811004.1"/>
    <property type="molecule type" value="Genomic_DNA"/>
</dbReference>
<dbReference type="HAMAP" id="MF_01148">
    <property type="entry name" value="Lnt"/>
    <property type="match status" value="1"/>
</dbReference>
<feature type="transmembrane region" description="Helical" evidence="9">
    <location>
        <begin position="77"/>
        <end position="97"/>
    </location>
</feature>
<accession>A0A7W5Z6Q8</accession>
<keyword evidence="12" id="KW-1185">Reference proteome</keyword>
<dbReference type="Pfam" id="PF00795">
    <property type="entry name" value="CN_hydrolase"/>
    <property type="match status" value="1"/>
</dbReference>
<sequence>MSQPVAMPWPATRLAAARRGVRWFIGFAAGALGALAMPPFGLWPVLFLSLPVAVWLIDAVSRDLWLGDAGNIRRRALAAAAIGWWFGFGYFLAGLWWLGSAFLVDADEFLWALPLGVVGLPMVLALFTALGFGVSGALWRADLWRIPLFTALLALAEWLRATQFTGFPWNAWGMAFGQGDVLAQTAALGGLHWLTLLVIFIHAAPATLADTGSRGARLAMPAAAGVMLVLAAAYGVWRIPADSMPVLPDVRLRIMQPNIDEAERADPAFRASTIQRYAAISAQEGPNGERLEDATHLIWPESSFPFLIDHTPEALDEIAALLPDGAVLITGAARADAPLPGEDRYRFFNAIRVYDSNALSLGTYDKVHLVPFGEYLPFDGLLRWLGIRQFVHTPGGFEAGETREPLVAPGLPPISSLICYEAIFPEEAILLPLSSDSRGLLLNLTNDAWFGLTPGPYQHFAQSRLRAIEQGLPLVRAANTGISGVVDPFGRPVAPVLALGTAGIVDSALPEALEPTVFVKLHALGGPVMFWLGVLALFVAGIAAPRGRRVIPGRRGDER</sequence>
<keyword evidence="8 9" id="KW-0012">Acyltransferase</keyword>
<dbReference type="PROSITE" id="PS50263">
    <property type="entry name" value="CN_HYDROLASE"/>
    <property type="match status" value="1"/>
</dbReference>
<dbReference type="GO" id="GO:0016410">
    <property type="term" value="F:N-acyltransferase activity"/>
    <property type="evidence" value="ECO:0007669"/>
    <property type="project" value="UniProtKB-UniRule"/>
</dbReference>
<evidence type="ECO:0000259" key="10">
    <source>
        <dbReference type="PROSITE" id="PS50263"/>
    </source>
</evidence>
<dbReference type="GO" id="GO:0005886">
    <property type="term" value="C:plasma membrane"/>
    <property type="evidence" value="ECO:0007669"/>
    <property type="project" value="UniProtKB-SubCell"/>
</dbReference>
<evidence type="ECO:0000256" key="2">
    <source>
        <dbReference type="ARBA" id="ARBA00010065"/>
    </source>
</evidence>
<feature type="transmembrane region" description="Helical" evidence="9">
    <location>
        <begin position="528"/>
        <end position="545"/>
    </location>
</feature>
<gene>
    <name evidence="9" type="primary">lnt</name>
    <name evidence="11" type="ORF">FHS81_003115</name>
</gene>
<keyword evidence="7 9" id="KW-0472">Membrane</keyword>
<feature type="transmembrane region" description="Helical" evidence="9">
    <location>
        <begin position="181"/>
        <end position="206"/>
    </location>
</feature>
<proteinExistence type="inferred from homology"/>
<keyword evidence="11" id="KW-0449">Lipoprotein</keyword>
<feature type="domain" description="CN hydrolase" evidence="10">
    <location>
        <begin position="255"/>
        <end position="511"/>
    </location>
</feature>
<evidence type="ECO:0000256" key="3">
    <source>
        <dbReference type="ARBA" id="ARBA00022475"/>
    </source>
</evidence>